<evidence type="ECO:0000256" key="1">
    <source>
        <dbReference type="ARBA" id="ARBA00022729"/>
    </source>
</evidence>
<dbReference type="KEGG" id="opf:CBP31_10435"/>
<dbReference type="Pfam" id="PF01497">
    <property type="entry name" value="Peripla_BP_2"/>
    <property type="match status" value="1"/>
</dbReference>
<gene>
    <name evidence="3" type="ORF">CBP31_10435</name>
</gene>
<keyword evidence="4" id="KW-1185">Reference proteome</keyword>
<evidence type="ECO:0000313" key="4">
    <source>
        <dbReference type="Proteomes" id="UP000243937"/>
    </source>
</evidence>
<dbReference type="RefSeq" id="WP_087037058.1">
    <property type="nucleotide sequence ID" value="NZ_CP021377.1"/>
</dbReference>
<dbReference type="InterPro" id="IPR054828">
    <property type="entry name" value="Vit_B12_bind_prot"/>
</dbReference>
<sequence>MRVVCMVPSWTETLLACGVNVVGRTRYCIHPADEVADIAIVGGTKDVQWDKVAALAPDLVIFDKEENTKPMADRCPYPYFATHVESVQDMPRALRLLAQQLNNYGLIELAARFQLLLNHPIAIQPAALPLLAHKDAAANSVLTDERPWLYLIWRKPYMSIGRHTFIYSVFAHLGLGHKLLAFESNYPELSLEDIAALNPILLCSTEPYPFAKQLTTTQQELQQPAVLIDGEPLCWYGIRCLRFLESRMESL</sequence>
<dbReference type="PANTHER" id="PTHR30535:SF34">
    <property type="entry name" value="MOLYBDATE-BINDING PROTEIN MOLA"/>
    <property type="match status" value="1"/>
</dbReference>
<accession>A0A1Y0D6R7</accession>
<evidence type="ECO:0000313" key="3">
    <source>
        <dbReference type="EMBL" id="ART82994.1"/>
    </source>
</evidence>
<dbReference type="InterPro" id="IPR002491">
    <property type="entry name" value="ABC_transptr_periplasmic_BD"/>
</dbReference>
<dbReference type="AlphaFoldDB" id="A0A1Y0D6R7"/>
<dbReference type="OrthoDB" id="6495095at2"/>
<organism evidence="3 4">
    <name type="scientific">Oceanisphaera profunda</name>
    <dbReference type="NCBI Taxonomy" id="1416627"/>
    <lineage>
        <taxon>Bacteria</taxon>
        <taxon>Pseudomonadati</taxon>
        <taxon>Pseudomonadota</taxon>
        <taxon>Gammaproteobacteria</taxon>
        <taxon>Aeromonadales</taxon>
        <taxon>Aeromonadaceae</taxon>
        <taxon>Oceanisphaera</taxon>
    </lineage>
</organism>
<feature type="domain" description="Fe/B12 periplasmic-binding" evidence="2">
    <location>
        <begin position="3"/>
        <end position="66"/>
    </location>
</feature>
<keyword evidence="1" id="KW-0732">Signal</keyword>
<name>A0A1Y0D6R7_9GAMM</name>
<evidence type="ECO:0000259" key="2">
    <source>
        <dbReference type="Pfam" id="PF01497"/>
    </source>
</evidence>
<protein>
    <recommendedName>
        <fullName evidence="2">Fe/B12 periplasmic-binding domain-containing protein</fullName>
    </recommendedName>
</protein>
<dbReference type="Gene3D" id="3.40.50.1980">
    <property type="entry name" value="Nitrogenase molybdenum iron protein domain"/>
    <property type="match status" value="2"/>
</dbReference>
<dbReference type="Proteomes" id="UP000243937">
    <property type="component" value="Chromosome"/>
</dbReference>
<dbReference type="PANTHER" id="PTHR30535">
    <property type="entry name" value="VITAMIN B12-BINDING PROTEIN"/>
    <property type="match status" value="1"/>
</dbReference>
<dbReference type="EMBL" id="CP021377">
    <property type="protein sequence ID" value="ART82994.1"/>
    <property type="molecule type" value="Genomic_DNA"/>
</dbReference>
<reference evidence="3 4" key="1">
    <citation type="journal article" date="2014" name="Int. J. Syst. Evol. Microbiol.">
        <title>Oceanisphaera profunda sp. nov., a marine bacterium isolated from deep-sea sediment, and emended description of the genus Oceanisphaera.</title>
        <authorList>
            <person name="Xu Z."/>
            <person name="Zhang X.Y."/>
            <person name="Su H.N."/>
            <person name="Yu Z.C."/>
            <person name="Liu C."/>
            <person name="Li H."/>
            <person name="Chen X.L."/>
            <person name="Song X.Y."/>
            <person name="Xie B.B."/>
            <person name="Qin Q.L."/>
            <person name="Zhou B.C."/>
            <person name="Shi M."/>
            <person name="Huang Y."/>
            <person name="Zhang Y.Z."/>
        </authorList>
    </citation>
    <scope>NUCLEOTIDE SEQUENCE [LARGE SCALE GENOMIC DNA]</scope>
    <source>
        <strain evidence="3 4">SM1222</strain>
    </source>
</reference>
<dbReference type="SUPFAM" id="SSF53807">
    <property type="entry name" value="Helical backbone' metal receptor"/>
    <property type="match status" value="1"/>
</dbReference>
<dbReference type="NCBIfam" id="NF038402">
    <property type="entry name" value="TroA_like"/>
    <property type="match status" value="1"/>
</dbReference>
<dbReference type="InterPro" id="IPR050902">
    <property type="entry name" value="ABC_Transporter_SBP"/>
</dbReference>
<proteinExistence type="predicted"/>